<dbReference type="EMBL" id="BOPH01000061">
    <property type="protein sequence ID" value="GIJ69356.1"/>
    <property type="molecule type" value="Genomic_DNA"/>
</dbReference>
<dbReference type="SUPFAM" id="SSF144010">
    <property type="entry name" value="CofE-like"/>
    <property type="match status" value="1"/>
</dbReference>
<dbReference type="GO" id="GO:0046872">
    <property type="term" value="F:metal ion binding"/>
    <property type="evidence" value="ECO:0007669"/>
    <property type="project" value="UniProtKB-KW"/>
</dbReference>
<dbReference type="GO" id="GO:0005525">
    <property type="term" value="F:GTP binding"/>
    <property type="evidence" value="ECO:0007669"/>
    <property type="project" value="UniProtKB-KW"/>
</dbReference>
<evidence type="ECO:0000256" key="6">
    <source>
        <dbReference type="ARBA" id="ARBA00023134"/>
    </source>
</evidence>
<evidence type="ECO:0000256" key="2">
    <source>
        <dbReference type="ARBA" id="ARBA00022723"/>
    </source>
</evidence>
<keyword evidence="5" id="KW-0630">Potassium</keyword>
<dbReference type="NCBIfam" id="TIGR01916">
    <property type="entry name" value="F420_cofE"/>
    <property type="match status" value="1"/>
</dbReference>
<dbReference type="InterPro" id="IPR002847">
    <property type="entry name" value="F420-0_gamma-glut_ligase-dom"/>
</dbReference>
<keyword evidence="1" id="KW-0436">Ligase</keyword>
<dbReference type="InterPro" id="IPR008225">
    <property type="entry name" value="F420-0_g-glutamyl_ligase"/>
</dbReference>
<protein>
    <recommendedName>
        <fullName evidence="8">Coenzyme F420:L-glutamate ligase-like domain-containing protein</fullName>
    </recommendedName>
</protein>
<sequence length="353" mass="36275">MSELTVRPVTGIGDVTPGADLAALITDAAPWLADGDVVVVTSKVVSKAEGRLVPLPPEPGPERDAARDRAIDSETARVVARRGPMRIVQTHHGLVLAAAGVDESNVDRSLLVLLPADPDASAAALRARIRALSGVDVAVVVSDTMGRPWRIGQTDVAIGAAGIEPVRDYRGGPDAYGNILDVTQVAVVDELAAAADLVKGKAEQVPVAVVRGFRFTASAEGGARALVRAGPEDMFALGTAEARADGLRRAATLPDDVPLGDGDLPQGAVEHALSMVDTTVDVLSASSRRVTLRPGGDPRRPARAGADIHRLRAALAAAGLASTWTDEPGADAPFGTITVGMPAGIASGAERRQ</sequence>
<dbReference type="GO" id="GO:0052618">
    <property type="term" value="F:coenzyme F420-0:L-glutamate ligase activity"/>
    <property type="evidence" value="ECO:0007669"/>
    <property type="project" value="TreeGrafter"/>
</dbReference>
<keyword evidence="6" id="KW-0342">GTP-binding</keyword>
<dbReference type="RefSeq" id="WP_203929285.1">
    <property type="nucleotide sequence ID" value="NZ_BOPH01000061.1"/>
</dbReference>
<evidence type="ECO:0000256" key="1">
    <source>
        <dbReference type="ARBA" id="ARBA00022598"/>
    </source>
</evidence>
<dbReference type="PANTHER" id="PTHR47917:SF1">
    <property type="entry name" value="COENZYME F420:L-GLUTAMATE LIGASE"/>
    <property type="match status" value="1"/>
</dbReference>
<evidence type="ECO:0000256" key="3">
    <source>
        <dbReference type="ARBA" id="ARBA00022741"/>
    </source>
</evidence>
<keyword evidence="4" id="KW-0460">Magnesium</keyword>
<dbReference type="NCBIfam" id="NF009810">
    <property type="entry name" value="PRK13294.1"/>
    <property type="match status" value="1"/>
</dbReference>
<keyword evidence="3" id="KW-0547">Nucleotide-binding</keyword>
<dbReference type="PANTHER" id="PTHR47917">
    <property type="match status" value="1"/>
</dbReference>
<name>A0A8J4EC56_9ACTN</name>
<dbReference type="Gene3D" id="3.90.1660.10">
    <property type="entry name" value="CofE-like domain"/>
    <property type="match status" value="1"/>
</dbReference>
<keyword evidence="2" id="KW-0479">Metal-binding</keyword>
<dbReference type="Proteomes" id="UP000635606">
    <property type="component" value="Unassembled WGS sequence"/>
</dbReference>
<evidence type="ECO:0000256" key="7">
    <source>
        <dbReference type="ARBA" id="ARBA00023211"/>
    </source>
</evidence>
<evidence type="ECO:0000313" key="10">
    <source>
        <dbReference type="Proteomes" id="UP000635606"/>
    </source>
</evidence>
<evidence type="ECO:0000313" key="9">
    <source>
        <dbReference type="EMBL" id="GIJ69356.1"/>
    </source>
</evidence>
<proteinExistence type="predicted"/>
<keyword evidence="7" id="KW-0464">Manganese</keyword>
<dbReference type="Pfam" id="PF01996">
    <property type="entry name" value="F420_ligase"/>
    <property type="match status" value="1"/>
</dbReference>
<comment type="caution">
    <text evidence="9">The sequence shown here is derived from an EMBL/GenBank/DDBJ whole genome shotgun (WGS) entry which is preliminary data.</text>
</comment>
<organism evidence="9 10">
    <name type="scientific">Virgisporangium ochraceum</name>
    <dbReference type="NCBI Taxonomy" id="65505"/>
    <lineage>
        <taxon>Bacteria</taxon>
        <taxon>Bacillati</taxon>
        <taxon>Actinomycetota</taxon>
        <taxon>Actinomycetes</taxon>
        <taxon>Micromonosporales</taxon>
        <taxon>Micromonosporaceae</taxon>
        <taxon>Virgisporangium</taxon>
    </lineage>
</organism>
<dbReference type="AlphaFoldDB" id="A0A8J4EC56"/>
<evidence type="ECO:0000259" key="8">
    <source>
        <dbReference type="Pfam" id="PF01996"/>
    </source>
</evidence>
<keyword evidence="10" id="KW-1185">Reference proteome</keyword>
<dbReference type="Gene3D" id="3.30.1330.100">
    <property type="entry name" value="CofE-like"/>
    <property type="match status" value="1"/>
</dbReference>
<reference evidence="9" key="1">
    <citation type="submission" date="2021-01" db="EMBL/GenBank/DDBJ databases">
        <title>Whole genome shotgun sequence of Virgisporangium ochraceum NBRC 16418.</title>
        <authorList>
            <person name="Komaki H."/>
            <person name="Tamura T."/>
        </authorList>
    </citation>
    <scope>NUCLEOTIDE SEQUENCE</scope>
    <source>
        <strain evidence="9">NBRC 16418</strain>
    </source>
</reference>
<feature type="domain" description="Coenzyme F420:L-glutamate ligase-like" evidence="8">
    <location>
        <begin position="13"/>
        <end position="212"/>
    </location>
</feature>
<evidence type="ECO:0000256" key="4">
    <source>
        <dbReference type="ARBA" id="ARBA00022842"/>
    </source>
</evidence>
<accession>A0A8J4EC56</accession>
<gene>
    <name evidence="9" type="ORF">Voc01_042730</name>
</gene>
<evidence type="ECO:0000256" key="5">
    <source>
        <dbReference type="ARBA" id="ARBA00022958"/>
    </source>
</evidence>